<evidence type="ECO:0000256" key="8">
    <source>
        <dbReference type="PIRNR" id="PIRNR006351"/>
    </source>
</evidence>
<dbReference type="PANTHER" id="PTHR33989:SF10">
    <property type="entry name" value="PERMEASE IIC COMPONENT"/>
    <property type="match status" value="1"/>
</dbReference>
<dbReference type="PANTHER" id="PTHR33989">
    <property type="match status" value="1"/>
</dbReference>
<feature type="transmembrane region" description="Helical" evidence="9">
    <location>
        <begin position="288"/>
        <end position="313"/>
    </location>
</feature>
<feature type="transmembrane region" description="Helical" evidence="9">
    <location>
        <begin position="189"/>
        <end position="209"/>
    </location>
</feature>
<dbReference type="PIRSF" id="PIRSF006351">
    <property type="entry name" value="PTS_EIIC-Cellobiose"/>
    <property type="match status" value="1"/>
</dbReference>
<dbReference type="InterPro" id="IPR051088">
    <property type="entry name" value="PTS_Sugar-EIIC/EIIB"/>
</dbReference>
<evidence type="ECO:0000256" key="7">
    <source>
        <dbReference type="ARBA" id="ARBA00023136"/>
    </source>
</evidence>
<gene>
    <name evidence="11" type="primary">licC_12</name>
    <name evidence="11" type="ORF">ECLFYP2_03165</name>
</gene>
<comment type="function">
    <text evidence="8">The phosphoenolpyruvate-dependent sugar phosphotransferase system (PTS), a major carbohydrate active -transport system, catalyzes the phosphorylation of incoming sugar substrates concomitant with their translocation across the cell membrane.</text>
</comment>
<evidence type="ECO:0000259" key="10">
    <source>
        <dbReference type="PROSITE" id="PS51105"/>
    </source>
</evidence>
<reference evidence="11" key="1">
    <citation type="submission" date="2019-11" db="EMBL/GenBank/DDBJ databases">
        <authorList>
            <person name="Feng L."/>
        </authorList>
    </citation>
    <scope>NUCLEOTIDE SEQUENCE</scope>
    <source>
        <strain evidence="11">ECasseliflavusLFYP2</strain>
    </source>
</reference>
<organism evidence="11">
    <name type="scientific">Enterococcus casseliflavus</name>
    <name type="common">Enterococcus flavescens</name>
    <dbReference type="NCBI Taxonomy" id="37734"/>
    <lineage>
        <taxon>Bacteria</taxon>
        <taxon>Bacillati</taxon>
        <taxon>Bacillota</taxon>
        <taxon>Bacilli</taxon>
        <taxon>Lactobacillales</taxon>
        <taxon>Enterococcaceae</taxon>
        <taxon>Enterococcus</taxon>
    </lineage>
</organism>
<keyword evidence="7 8" id="KW-0472">Membrane</keyword>
<dbReference type="RefSeq" id="WP_123834741.1">
    <property type="nucleotide sequence ID" value="NZ_CACRTX010000013.1"/>
</dbReference>
<dbReference type="NCBIfam" id="TIGR00410">
    <property type="entry name" value="lacE"/>
    <property type="match status" value="1"/>
</dbReference>
<keyword evidence="3 8" id="KW-1003">Cell membrane</keyword>
<accession>A0A6N3EC58</accession>
<feature type="transmembrane region" description="Helical" evidence="9">
    <location>
        <begin position="229"/>
        <end position="250"/>
    </location>
</feature>
<dbReference type="Pfam" id="PF02378">
    <property type="entry name" value="PTS_EIIC"/>
    <property type="match status" value="1"/>
</dbReference>
<feature type="transmembrane region" description="Helical" evidence="9">
    <location>
        <begin position="76"/>
        <end position="93"/>
    </location>
</feature>
<comment type="subcellular location">
    <subcellularLocation>
        <location evidence="1">Cell membrane</location>
        <topology evidence="1">Multi-pass membrane protein</topology>
    </subcellularLocation>
</comment>
<evidence type="ECO:0000256" key="5">
    <source>
        <dbReference type="ARBA" id="ARBA00022692"/>
    </source>
</evidence>
<feature type="transmembrane region" description="Helical" evidence="9">
    <location>
        <begin position="363"/>
        <end position="381"/>
    </location>
</feature>
<keyword evidence="2 8" id="KW-0813">Transport</keyword>
<evidence type="ECO:0000256" key="4">
    <source>
        <dbReference type="ARBA" id="ARBA00022597"/>
    </source>
</evidence>
<dbReference type="GO" id="GO:0005886">
    <property type="term" value="C:plasma membrane"/>
    <property type="evidence" value="ECO:0007669"/>
    <property type="project" value="UniProtKB-SubCell"/>
</dbReference>
<feature type="transmembrane region" description="Helical" evidence="9">
    <location>
        <begin position="401"/>
        <end position="420"/>
    </location>
</feature>
<evidence type="ECO:0000256" key="1">
    <source>
        <dbReference type="ARBA" id="ARBA00004651"/>
    </source>
</evidence>
<keyword evidence="6 9" id="KW-1133">Transmembrane helix</keyword>
<dbReference type="InterPro" id="IPR003352">
    <property type="entry name" value="PTS_EIIC"/>
</dbReference>
<dbReference type="GO" id="GO:1901264">
    <property type="term" value="P:carbohydrate derivative transport"/>
    <property type="evidence" value="ECO:0007669"/>
    <property type="project" value="TreeGrafter"/>
</dbReference>
<evidence type="ECO:0000256" key="2">
    <source>
        <dbReference type="ARBA" id="ARBA00022448"/>
    </source>
</evidence>
<keyword evidence="5 9" id="KW-0812">Transmembrane</keyword>
<name>A0A6N3EC58_ENTCA</name>
<sequence length="437" mass="47350">MAAEKRTFLDKFTEFSVRLGNQVHLKSLRDAFATLMPAFIIAGIAVLFNNVFFPWFLEGATLARMQVFGNSITNGTLNIAGLLIAPMIAYFLCRNKNNPSAINATFVATTCLVVMLAMAHAVMPEGAQAEVTISGVMLFDDVGTKGMFSGIICGLVATELFIRLSENKHLKINLGDQVPPAVSKSFSTLIPAILVISFFAVVATVLAAFDTDLIQIISTVIQEPLRLLNTSIFGFLIIYSTGNFLFTLGIHQTVINGTLLDPLLLVNMNENMQAVQEGVTPPNILNSAFVTVFAQLGGTGFTISLIIAVLLFVRNYQPFRDVVNLSLAPGIFNINEPIIFGLPIVFNLPMIIPFVASPIVATLIGYFATAVGFIEPLSVMVPWTTPPILSALLASKGDFKVVLVQVIIIVVCVAIYFPFLKIAQRVAIKSAELERAE</sequence>
<feature type="transmembrane region" description="Helical" evidence="9">
    <location>
        <begin position="32"/>
        <end position="56"/>
    </location>
</feature>
<dbReference type="GO" id="GO:0008982">
    <property type="term" value="F:protein-N(PI)-phosphohistidine-sugar phosphotransferase activity"/>
    <property type="evidence" value="ECO:0007669"/>
    <property type="project" value="UniProtKB-UniRule"/>
</dbReference>
<protein>
    <recommendedName>
        <fullName evidence="8">Permease IIC component</fullName>
    </recommendedName>
</protein>
<evidence type="ECO:0000256" key="3">
    <source>
        <dbReference type="ARBA" id="ARBA00022475"/>
    </source>
</evidence>
<proteinExistence type="predicted"/>
<feature type="domain" description="PTS EIIC type-3" evidence="10">
    <location>
        <begin position="8"/>
        <end position="419"/>
    </location>
</feature>
<dbReference type="EMBL" id="CACRTX010000013">
    <property type="protein sequence ID" value="VYU39346.1"/>
    <property type="molecule type" value="Genomic_DNA"/>
</dbReference>
<evidence type="ECO:0000256" key="6">
    <source>
        <dbReference type="ARBA" id="ARBA00022989"/>
    </source>
</evidence>
<keyword evidence="4 8" id="KW-0762">Sugar transport</keyword>
<dbReference type="PROSITE" id="PS51105">
    <property type="entry name" value="PTS_EIIC_TYPE_3"/>
    <property type="match status" value="1"/>
</dbReference>
<dbReference type="AlphaFoldDB" id="A0A6N3EC58"/>
<dbReference type="InterPro" id="IPR004796">
    <property type="entry name" value="PTS_IIC_cello"/>
</dbReference>
<dbReference type="GO" id="GO:0009401">
    <property type="term" value="P:phosphoenolpyruvate-dependent sugar phosphotransferase system"/>
    <property type="evidence" value="ECO:0007669"/>
    <property type="project" value="InterPro"/>
</dbReference>
<evidence type="ECO:0000313" key="11">
    <source>
        <dbReference type="EMBL" id="VYU39346.1"/>
    </source>
</evidence>
<feature type="transmembrane region" description="Helical" evidence="9">
    <location>
        <begin position="100"/>
        <end position="122"/>
    </location>
</feature>
<evidence type="ECO:0000256" key="9">
    <source>
        <dbReference type="SAM" id="Phobius"/>
    </source>
</evidence>
<dbReference type="InterPro" id="IPR004501">
    <property type="entry name" value="PTS_EIIC_3"/>
</dbReference>